<dbReference type="CDD" id="cd05333">
    <property type="entry name" value="BKR_SDR_c"/>
    <property type="match status" value="1"/>
</dbReference>
<sequence length="248" mass="25963">MMFDLTGKTALVTGATGGIGGAIARAFHEAGAVVGISGRQKDKLEALAAELGDRVHVLPCDLADRVSVAKLVDDAIAAMGRLDILVNNAGLTRDNLFMVMKDEQWDDVIAVNLTSTFMLMRAGARHMMRNKTGYGRIINISSVSGVFGNPGQGNYAASKAGVIGMTKSMAREVASRGITANCIAPGFIKTAMTDVLNEKQTEEIAKMIPAQRFGEPSDIAAAALYLASNAGGYVTGQTLHVNGGMAMP</sequence>
<keyword evidence="4 5" id="KW-0521">NADP</keyword>
<dbReference type="PRINTS" id="PR00080">
    <property type="entry name" value="SDRFAMILY"/>
</dbReference>
<keyword evidence="5" id="KW-0443">Lipid metabolism</keyword>
<dbReference type="GO" id="GO:0051287">
    <property type="term" value="F:NAD binding"/>
    <property type="evidence" value="ECO:0007669"/>
    <property type="project" value="UniProtKB-UniRule"/>
</dbReference>
<dbReference type="NCBIfam" id="NF009466">
    <property type="entry name" value="PRK12826.1-2"/>
    <property type="match status" value="1"/>
</dbReference>
<feature type="binding site" evidence="4">
    <location>
        <position position="188"/>
    </location>
    <ligand>
        <name>NADP(+)</name>
        <dbReference type="ChEBI" id="CHEBI:58349"/>
    </ligand>
</feature>
<reference evidence="8" key="1">
    <citation type="submission" date="2015-02" db="EMBL/GenBank/DDBJ databases">
        <authorList>
            <person name="Chooi Y.-H."/>
        </authorList>
    </citation>
    <scope>NUCLEOTIDE SEQUENCE [LARGE SCALE GENOMIC DNA]</scope>
    <source>
        <strain evidence="8">strain Y</strain>
    </source>
</reference>
<dbReference type="GO" id="GO:0006633">
    <property type="term" value="P:fatty acid biosynthetic process"/>
    <property type="evidence" value="ECO:0007669"/>
    <property type="project" value="UniProtKB-UniPathway"/>
</dbReference>
<dbReference type="InterPro" id="IPR020904">
    <property type="entry name" value="Sc_DH/Rdtase_CS"/>
</dbReference>
<organism evidence="7 8">
    <name type="scientific">Candidatus Filomicrobium marinum</name>
    <dbReference type="NCBI Taxonomy" id="1608628"/>
    <lineage>
        <taxon>Bacteria</taxon>
        <taxon>Pseudomonadati</taxon>
        <taxon>Pseudomonadota</taxon>
        <taxon>Alphaproteobacteria</taxon>
        <taxon>Hyphomicrobiales</taxon>
        <taxon>Hyphomicrobiaceae</taxon>
        <taxon>Filomicrobium</taxon>
    </lineage>
</organism>
<dbReference type="Pfam" id="PF13561">
    <property type="entry name" value="adh_short_C2"/>
    <property type="match status" value="1"/>
</dbReference>
<comment type="catalytic activity">
    <reaction evidence="5">
        <text>a (3R)-hydroxyacyl-[ACP] + NADP(+) = a 3-oxoacyl-[ACP] + NADPH + H(+)</text>
        <dbReference type="Rhea" id="RHEA:17397"/>
        <dbReference type="Rhea" id="RHEA-COMP:9916"/>
        <dbReference type="Rhea" id="RHEA-COMP:9945"/>
        <dbReference type="ChEBI" id="CHEBI:15378"/>
        <dbReference type="ChEBI" id="CHEBI:57783"/>
        <dbReference type="ChEBI" id="CHEBI:58349"/>
        <dbReference type="ChEBI" id="CHEBI:78776"/>
        <dbReference type="ChEBI" id="CHEBI:78827"/>
        <dbReference type="EC" id="1.1.1.100"/>
    </reaction>
</comment>
<evidence type="ECO:0000259" key="6">
    <source>
        <dbReference type="SMART" id="SM00822"/>
    </source>
</evidence>
<feature type="binding site" evidence="4">
    <location>
        <position position="88"/>
    </location>
    <ligand>
        <name>NADP(+)</name>
        <dbReference type="ChEBI" id="CHEBI:58349"/>
    </ligand>
</feature>
<dbReference type="InterPro" id="IPR002347">
    <property type="entry name" value="SDR_fam"/>
</dbReference>
<dbReference type="InterPro" id="IPR050259">
    <property type="entry name" value="SDR"/>
</dbReference>
<comment type="function">
    <text evidence="5">Catalyzes the NADPH-dependent reduction of beta-ketoacyl-ACP substrates to beta-hydroxyacyl-ACP products, the first reductive step in the elongation cycle of fatty acid biosynthesis.</text>
</comment>
<comment type="similarity">
    <text evidence="1 5">Belongs to the short-chain dehydrogenases/reductases (SDR) family.</text>
</comment>
<dbReference type="SUPFAM" id="SSF51735">
    <property type="entry name" value="NAD(P)-binding Rossmann-fold domains"/>
    <property type="match status" value="1"/>
</dbReference>
<dbReference type="SMART" id="SM00822">
    <property type="entry name" value="PKS_KR"/>
    <property type="match status" value="1"/>
</dbReference>
<evidence type="ECO:0000313" key="8">
    <source>
        <dbReference type="Proteomes" id="UP000033187"/>
    </source>
</evidence>
<comment type="subunit">
    <text evidence="5">Homotetramer.</text>
</comment>
<dbReference type="NCBIfam" id="TIGR01830">
    <property type="entry name" value="3oxo_ACP_reduc"/>
    <property type="match status" value="1"/>
</dbReference>
<accession>A0A0D6JJ81</accession>
<keyword evidence="5" id="KW-0444">Lipid biosynthesis</keyword>
<evidence type="ECO:0000256" key="2">
    <source>
        <dbReference type="ARBA" id="ARBA00023002"/>
    </source>
</evidence>
<dbReference type="PANTHER" id="PTHR42879:SF2">
    <property type="entry name" value="3-OXOACYL-[ACYL-CARRIER-PROTEIN] REDUCTASE FABG"/>
    <property type="match status" value="1"/>
</dbReference>
<dbReference type="Proteomes" id="UP000033187">
    <property type="component" value="Chromosome 1"/>
</dbReference>
<protein>
    <recommendedName>
        <fullName evidence="5">3-oxoacyl-[acyl-carrier-protein] reductase</fullName>
        <ecNumber evidence="5">1.1.1.100</ecNumber>
    </recommendedName>
</protein>
<feature type="binding site" evidence="4">
    <location>
        <begin position="155"/>
        <end position="159"/>
    </location>
    <ligand>
        <name>NADP(+)</name>
        <dbReference type="ChEBI" id="CHEBI:58349"/>
    </ligand>
</feature>
<dbReference type="EMBL" id="LN829119">
    <property type="protein sequence ID" value="CPR21654.1"/>
    <property type="molecule type" value="Genomic_DNA"/>
</dbReference>
<keyword evidence="5" id="KW-0276">Fatty acid metabolism</keyword>
<keyword evidence="2 5" id="KW-0560">Oxidoreductase</keyword>
<dbReference type="EC" id="1.1.1.100" evidence="5"/>
<dbReference type="GO" id="GO:0004316">
    <property type="term" value="F:3-oxoacyl-[acyl-carrier-protein] reductase (NADPH) activity"/>
    <property type="evidence" value="ECO:0007669"/>
    <property type="project" value="UniProtKB-UniRule"/>
</dbReference>
<name>A0A0D6JJ81_9HYPH</name>
<keyword evidence="5" id="KW-0275">Fatty acid biosynthesis</keyword>
<dbReference type="AlphaFoldDB" id="A0A0D6JJ81"/>
<evidence type="ECO:0000256" key="5">
    <source>
        <dbReference type="RuleBase" id="RU366074"/>
    </source>
</evidence>
<dbReference type="PANTHER" id="PTHR42879">
    <property type="entry name" value="3-OXOACYL-(ACYL-CARRIER-PROTEIN) REDUCTASE"/>
    <property type="match status" value="1"/>
</dbReference>
<feature type="active site" description="Proton acceptor" evidence="3">
    <location>
        <position position="155"/>
    </location>
</feature>
<dbReference type="Gene3D" id="3.40.50.720">
    <property type="entry name" value="NAD(P)-binding Rossmann-like Domain"/>
    <property type="match status" value="1"/>
</dbReference>
<dbReference type="InterPro" id="IPR011284">
    <property type="entry name" value="3oxo_ACP_reduc"/>
</dbReference>
<feature type="domain" description="Ketoreductase" evidence="6">
    <location>
        <begin position="8"/>
        <end position="186"/>
    </location>
</feature>
<dbReference type="FunFam" id="3.40.50.720:FF:000173">
    <property type="entry name" value="3-oxoacyl-[acyl-carrier protein] reductase"/>
    <property type="match status" value="1"/>
</dbReference>
<dbReference type="InterPro" id="IPR057326">
    <property type="entry name" value="KR_dom"/>
</dbReference>
<dbReference type="UniPathway" id="UPA00094"/>
<gene>
    <name evidence="7" type="primary">fabG</name>
    <name evidence="7" type="ORF">YBN1229_v1_3143</name>
</gene>
<keyword evidence="8" id="KW-1185">Reference proteome</keyword>
<comment type="pathway">
    <text evidence="5">Lipid metabolism; fatty acid biosynthesis.</text>
</comment>
<evidence type="ECO:0000256" key="3">
    <source>
        <dbReference type="PIRSR" id="PIRSR611284-1"/>
    </source>
</evidence>
<dbReference type="InterPro" id="IPR036291">
    <property type="entry name" value="NAD(P)-bd_dom_sf"/>
</dbReference>
<evidence type="ECO:0000313" key="7">
    <source>
        <dbReference type="EMBL" id="CPR21654.1"/>
    </source>
</evidence>
<evidence type="ECO:0000256" key="4">
    <source>
        <dbReference type="PIRSR" id="PIRSR611284-2"/>
    </source>
</evidence>
<dbReference type="PRINTS" id="PR00081">
    <property type="entry name" value="GDHRDH"/>
</dbReference>
<dbReference type="KEGG" id="fiy:BN1229_v1_3143"/>
<proteinExistence type="inferred from homology"/>
<dbReference type="PROSITE" id="PS00061">
    <property type="entry name" value="ADH_SHORT"/>
    <property type="match status" value="1"/>
</dbReference>
<evidence type="ECO:0000256" key="1">
    <source>
        <dbReference type="ARBA" id="ARBA00006484"/>
    </source>
</evidence>
<dbReference type="NCBIfam" id="NF005559">
    <property type="entry name" value="PRK07231.1"/>
    <property type="match status" value="1"/>
</dbReference>